<evidence type="ECO:0000256" key="7">
    <source>
        <dbReference type="ARBA" id="ARBA00022618"/>
    </source>
</evidence>
<evidence type="ECO:0000256" key="2">
    <source>
        <dbReference type="ARBA" id="ARBA00004496"/>
    </source>
</evidence>
<sequence length="924" mass="102731">MSDLIKKRLSVGQPLRDNNSHKQNQQSQQQQQPRKSILTNRSDITKNNNNKNDNDDIDSESDKDVELLDENNQKKQQQQQQHQQQQTQQQQQQSMSSQLSAVPMSKRKSLLPPKPVSNSNSNNNNNNSNNGITNRQNQQQQQQQQRNVLTNEQLSEMYSNVIKLSTENKINTKNTWHLNLIDHIDDVLVKQQNTNSNTTNFQAASCALDASIKIYSSRVDSMHNEVFKVLGGLSRDGKETGGSDDEDDDEDKEKGGLDANGEPTGESEKQRMENKKRKKMSNTIETNMDSITWKKADKTHNFDPLFQKTSAAFDEGGVRGLLLNKLAFQNFRVILDSKELSCPSLDSNSNNSSQQLPPPAAVVKPATTTTPVIPMEIDYNEFEPSQDIEVSQQQQQQPINNIVREDGSTSFKIDVSKWKLQVGRVGATQTPIKRHASICPLLSAFNGWSTKSHDISTTGGKSQLLQQDDKDTIMTDQDGVGGESLPQIDLEAEDNFAIGDDRHLSDGEDNDIGGDFELGGDYQDDFDMLSNNNNNNNKDIDINFADNIINGSFENGGTNNNNNKSKSLDFASDNWENLDFDNDNWVLPTSWKIKMNNRKAAASGVVGGKDDELGGATSASSLAATAGKKSKSSKKKGSVFIDFDAPAPPDSMFEPPKGRQTTTLSSTALKKASENSTILPPDVHYDPTNLCRLFNKPQWIIPPLSKREQFFKKLYGKNDSTTDIDGITTTTTTNNIRESSEYDFPSSQILNDNHAGNGDYDTGGGNDYDDGLIDNGDFCDSGGFDMHEEDLPHMESVKPSNWADDTTEGPTLIEEPFKVAKFDLPYARVAKKIDVKEMKSKVWSIVETKTTSSTTQPTNKSKEKSDDPYTDFTSVYKNLKVDNSTEVSVAMAFMCVLHLANEKGLSLHQIEKSEDSINNFTIAQ</sequence>
<evidence type="ECO:0000256" key="9">
    <source>
        <dbReference type="ARBA" id="ARBA00023067"/>
    </source>
</evidence>
<feature type="compositionally biased region" description="Low complexity" evidence="11">
    <location>
        <begin position="74"/>
        <end position="93"/>
    </location>
</feature>
<feature type="region of interest" description="Disordered" evidence="11">
    <location>
        <begin position="344"/>
        <end position="364"/>
    </location>
</feature>
<keyword evidence="5" id="KW-0158">Chromosome</keyword>
<evidence type="ECO:0000256" key="1">
    <source>
        <dbReference type="ARBA" id="ARBA00004286"/>
    </source>
</evidence>
<feature type="compositionally biased region" description="Polar residues" evidence="11">
    <location>
        <begin position="659"/>
        <end position="675"/>
    </location>
</feature>
<dbReference type="InParanoid" id="D3BE66"/>
<dbReference type="GO" id="GO:0007076">
    <property type="term" value="P:mitotic chromosome condensation"/>
    <property type="evidence" value="ECO:0007669"/>
    <property type="project" value="InterPro"/>
</dbReference>
<evidence type="ECO:0000256" key="6">
    <source>
        <dbReference type="ARBA" id="ARBA00022490"/>
    </source>
</evidence>
<keyword evidence="13" id="KW-1185">Reference proteome</keyword>
<comment type="similarity">
    <text evidence="3">Belongs to the CND2 (condensin subunit 2) family.</text>
</comment>
<name>D3BE66_HETP5</name>
<dbReference type="PANTHER" id="PTHR13108:SF9">
    <property type="entry name" value="CONDENSIN COMPLEX SUBUNIT 2"/>
    <property type="match status" value="1"/>
</dbReference>
<keyword evidence="7" id="KW-0132">Cell division</keyword>
<accession>D3BE66</accession>
<dbReference type="Pfam" id="PF05786">
    <property type="entry name" value="Cnd2"/>
    <property type="match status" value="1"/>
</dbReference>
<evidence type="ECO:0000256" key="5">
    <source>
        <dbReference type="ARBA" id="ARBA00022454"/>
    </source>
</evidence>
<dbReference type="OMA" id="FRKTCAD"/>
<comment type="subcellular location">
    <subcellularLocation>
        <location evidence="1">Chromosome</location>
    </subcellularLocation>
    <subcellularLocation>
        <location evidence="2">Cytoplasm</location>
    </subcellularLocation>
</comment>
<evidence type="ECO:0000256" key="4">
    <source>
        <dbReference type="ARBA" id="ARBA00016065"/>
    </source>
</evidence>
<feature type="region of interest" description="Disordered" evidence="11">
    <location>
        <begin position="233"/>
        <end position="286"/>
    </location>
</feature>
<keyword evidence="10" id="KW-0131">Cell cycle</keyword>
<dbReference type="GeneID" id="31362500"/>
<feature type="compositionally biased region" description="Low complexity" evidence="11">
    <location>
        <begin position="117"/>
        <end position="147"/>
    </location>
</feature>
<evidence type="ECO:0000256" key="3">
    <source>
        <dbReference type="ARBA" id="ARBA00009471"/>
    </source>
</evidence>
<keyword evidence="9" id="KW-0226">DNA condensation</keyword>
<evidence type="ECO:0000313" key="13">
    <source>
        <dbReference type="Proteomes" id="UP000001396"/>
    </source>
</evidence>
<evidence type="ECO:0000313" key="12">
    <source>
        <dbReference type="EMBL" id="EFA80197.1"/>
    </source>
</evidence>
<feature type="region of interest" description="Disordered" evidence="11">
    <location>
        <begin position="645"/>
        <end position="675"/>
    </location>
</feature>
<feature type="compositionally biased region" description="Low complexity" evidence="11">
    <location>
        <begin position="848"/>
        <end position="859"/>
    </location>
</feature>
<dbReference type="PANTHER" id="PTHR13108">
    <property type="entry name" value="CONDENSIN COMPLEX SUBUNIT 2"/>
    <property type="match status" value="1"/>
</dbReference>
<feature type="compositionally biased region" description="Acidic residues" evidence="11">
    <location>
        <begin position="242"/>
        <end position="251"/>
    </location>
</feature>
<dbReference type="EMBL" id="ADBJ01000031">
    <property type="protein sequence ID" value="EFA80197.1"/>
    <property type="molecule type" value="Genomic_DNA"/>
</dbReference>
<dbReference type="PIRSF" id="PIRSF017126">
    <property type="entry name" value="Condensin_H"/>
    <property type="match status" value="1"/>
</dbReference>
<comment type="caution">
    <text evidence="12">The sequence shown here is derived from an EMBL/GenBank/DDBJ whole genome shotgun (WGS) entry which is preliminary data.</text>
</comment>
<dbReference type="InterPro" id="IPR022816">
    <property type="entry name" value="Condensin_barren_su2"/>
</dbReference>
<dbReference type="Proteomes" id="UP000001396">
    <property type="component" value="Unassembled WGS sequence"/>
</dbReference>
<feature type="compositionally biased region" description="Low complexity" evidence="11">
    <location>
        <begin position="39"/>
        <end position="51"/>
    </location>
</feature>
<dbReference type="RefSeq" id="XP_020432317.1">
    <property type="nucleotide sequence ID" value="XM_020577869.1"/>
</dbReference>
<feature type="region of interest" description="Disordered" evidence="11">
    <location>
        <begin position="1"/>
        <end position="147"/>
    </location>
</feature>
<dbReference type="FunCoup" id="D3BE66">
    <property type="interactions" value="280"/>
</dbReference>
<dbReference type="GO" id="GO:0000796">
    <property type="term" value="C:condensin complex"/>
    <property type="evidence" value="ECO:0007669"/>
    <property type="project" value="InterPro"/>
</dbReference>
<feature type="compositionally biased region" description="Low complexity" evidence="11">
    <location>
        <begin position="23"/>
        <end position="32"/>
    </location>
</feature>
<reference evidence="12 13" key="1">
    <citation type="journal article" date="2011" name="Genome Res.">
        <title>Phylogeny-wide analysis of social amoeba genomes highlights ancient origins for complex intercellular communication.</title>
        <authorList>
            <person name="Heidel A.J."/>
            <person name="Lawal H.M."/>
            <person name="Felder M."/>
            <person name="Schilde C."/>
            <person name="Helps N.R."/>
            <person name="Tunggal B."/>
            <person name="Rivero F."/>
            <person name="John U."/>
            <person name="Schleicher M."/>
            <person name="Eichinger L."/>
            <person name="Platzer M."/>
            <person name="Noegel A.A."/>
            <person name="Schaap P."/>
            <person name="Gloeckner G."/>
        </authorList>
    </citation>
    <scope>NUCLEOTIDE SEQUENCE [LARGE SCALE GENOMIC DNA]</scope>
    <source>
        <strain evidence="13">ATCC 26659 / Pp 5 / PN500</strain>
    </source>
</reference>
<keyword evidence="8" id="KW-0498">Mitosis</keyword>
<dbReference type="STRING" id="670386.D3BE66"/>
<organism evidence="12 13">
    <name type="scientific">Heterostelium pallidum (strain ATCC 26659 / Pp 5 / PN500)</name>
    <name type="common">Cellular slime mold</name>
    <name type="synonym">Polysphondylium pallidum</name>
    <dbReference type="NCBI Taxonomy" id="670386"/>
    <lineage>
        <taxon>Eukaryota</taxon>
        <taxon>Amoebozoa</taxon>
        <taxon>Evosea</taxon>
        <taxon>Eumycetozoa</taxon>
        <taxon>Dictyostelia</taxon>
        <taxon>Acytosteliales</taxon>
        <taxon>Acytosteliaceae</taxon>
        <taxon>Heterostelium</taxon>
    </lineage>
</organism>
<gene>
    <name evidence="12" type="ORF">PPL_07019</name>
</gene>
<evidence type="ECO:0000256" key="10">
    <source>
        <dbReference type="ARBA" id="ARBA00023306"/>
    </source>
</evidence>
<dbReference type="GO" id="GO:0003682">
    <property type="term" value="F:chromatin binding"/>
    <property type="evidence" value="ECO:0007669"/>
    <property type="project" value="TreeGrafter"/>
</dbReference>
<proteinExistence type="inferred from homology"/>
<protein>
    <recommendedName>
        <fullName evidence="4">Condensin complex subunit 2</fullName>
    </recommendedName>
</protein>
<keyword evidence="6" id="KW-0963">Cytoplasm</keyword>
<dbReference type="GO" id="GO:0051301">
    <property type="term" value="P:cell division"/>
    <property type="evidence" value="ECO:0007669"/>
    <property type="project" value="UniProtKB-KW"/>
</dbReference>
<dbReference type="GO" id="GO:0005737">
    <property type="term" value="C:cytoplasm"/>
    <property type="evidence" value="ECO:0007669"/>
    <property type="project" value="UniProtKB-SubCell"/>
</dbReference>
<dbReference type="AlphaFoldDB" id="D3BE66"/>
<evidence type="ECO:0000256" key="8">
    <source>
        <dbReference type="ARBA" id="ARBA00022776"/>
    </source>
</evidence>
<evidence type="ECO:0000256" key="11">
    <source>
        <dbReference type="SAM" id="MobiDB-lite"/>
    </source>
</evidence>
<feature type="region of interest" description="Disordered" evidence="11">
    <location>
        <begin position="848"/>
        <end position="867"/>
    </location>
</feature>